<name>A0ABP4XYM8_9MICO</name>
<proteinExistence type="predicted"/>
<gene>
    <name evidence="1" type="ORF">GCM10009749_01430</name>
</gene>
<evidence type="ECO:0000313" key="2">
    <source>
        <dbReference type="Proteomes" id="UP001500002"/>
    </source>
</evidence>
<evidence type="ECO:0000313" key="1">
    <source>
        <dbReference type="EMBL" id="GAA1797596.1"/>
    </source>
</evidence>
<reference evidence="2" key="1">
    <citation type="journal article" date="2019" name="Int. J. Syst. Evol. Microbiol.">
        <title>The Global Catalogue of Microorganisms (GCM) 10K type strain sequencing project: providing services to taxonomists for standard genome sequencing and annotation.</title>
        <authorList>
            <consortium name="The Broad Institute Genomics Platform"/>
            <consortium name="The Broad Institute Genome Sequencing Center for Infectious Disease"/>
            <person name="Wu L."/>
            <person name="Ma J."/>
        </authorList>
    </citation>
    <scope>NUCLEOTIDE SEQUENCE [LARGE SCALE GENOMIC DNA]</scope>
    <source>
        <strain evidence="2">JCM 14322</strain>
    </source>
</reference>
<protein>
    <submittedName>
        <fullName evidence="1">Uncharacterized protein</fullName>
    </submittedName>
</protein>
<sequence length="99" mass="11491">MREQLGRALAQPLELLLELVVEVRCRRDDAQVVDVVHRNGQRACEITANLHDEFPRFMLRDRRIEAVIPPITALRTILLSNPRVERVLPELPSPRRVTH</sequence>
<accession>A0ABP4XYM8</accession>
<dbReference type="Proteomes" id="UP001500002">
    <property type="component" value="Unassembled WGS sequence"/>
</dbReference>
<dbReference type="EMBL" id="BAAANJ010000001">
    <property type="protein sequence ID" value="GAA1797596.1"/>
    <property type="molecule type" value="Genomic_DNA"/>
</dbReference>
<organism evidence="1 2">
    <name type="scientific">Agromyces neolithicus</name>
    <dbReference type="NCBI Taxonomy" id="269420"/>
    <lineage>
        <taxon>Bacteria</taxon>
        <taxon>Bacillati</taxon>
        <taxon>Actinomycetota</taxon>
        <taxon>Actinomycetes</taxon>
        <taxon>Micrococcales</taxon>
        <taxon>Microbacteriaceae</taxon>
        <taxon>Agromyces</taxon>
    </lineage>
</organism>
<keyword evidence="2" id="KW-1185">Reference proteome</keyword>
<comment type="caution">
    <text evidence="1">The sequence shown here is derived from an EMBL/GenBank/DDBJ whole genome shotgun (WGS) entry which is preliminary data.</text>
</comment>